<evidence type="ECO:0000313" key="2">
    <source>
        <dbReference type="Proteomes" id="UP001497700"/>
    </source>
</evidence>
<dbReference type="Proteomes" id="UP001497700">
    <property type="component" value="Unassembled WGS sequence"/>
</dbReference>
<protein>
    <submittedName>
        <fullName evidence="1">Uncharacterized protein</fullName>
    </submittedName>
</protein>
<reference evidence="1 2" key="1">
    <citation type="journal article" date="2022" name="New Phytol.">
        <title>Ecological generalism drives hyperdiversity of secondary metabolite gene clusters in xylarialean endophytes.</title>
        <authorList>
            <person name="Franco M.E.E."/>
            <person name="Wisecaver J.H."/>
            <person name="Arnold A.E."/>
            <person name="Ju Y.M."/>
            <person name="Slot J.C."/>
            <person name="Ahrendt S."/>
            <person name="Moore L.P."/>
            <person name="Eastman K.E."/>
            <person name="Scott K."/>
            <person name="Konkel Z."/>
            <person name="Mondo S.J."/>
            <person name="Kuo A."/>
            <person name="Hayes R.D."/>
            <person name="Haridas S."/>
            <person name="Andreopoulos B."/>
            <person name="Riley R."/>
            <person name="LaButti K."/>
            <person name="Pangilinan J."/>
            <person name="Lipzen A."/>
            <person name="Amirebrahimi M."/>
            <person name="Yan J."/>
            <person name="Adam C."/>
            <person name="Keymanesh K."/>
            <person name="Ng V."/>
            <person name="Louie K."/>
            <person name="Northen T."/>
            <person name="Drula E."/>
            <person name="Henrissat B."/>
            <person name="Hsieh H.M."/>
            <person name="Youens-Clark K."/>
            <person name="Lutzoni F."/>
            <person name="Miadlikowska J."/>
            <person name="Eastwood D.C."/>
            <person name="Hamelin R.C."/>
            <person name="Grigoriev I.V."/>
            <person name="U'Ren J.M."/>
        </authorList>
    </citation>
    <scope>NUCLEOTIDE SEQUENCE [LARGE SCALE GENOMIC DNA]</scope>
    <source>
        <strain evidence="1 2">CBS 119005</strain>
    </source>
</reference>
<sequence length="55" mass="5961">MLAAGCAVFAFVAYFPSIYPSLISTPVLRLAMLLVFTVPSHSWTVFLALVRPGFA</sequence>
<name>A0ACB9ZD74_9PEZI</name>
<gene>
    <name evidence="1" type="ORF">F4820DRAFT_406753</name>
</gene>
<dbReference type="EMBL" id="MU393430">
    <property type="protein sequence ID" value="KAI4869487.1"/>
    <property type="molecule type" value="Genomic_DNA"/>
</dbReference>
<comment type="caution">
    <text evidence="1">The sequence shown here is derived from an EMBL/GenBank/DDBJ whole genome shotgun (WGS) entry which is preliminary data.</text>
</comment>
<organism evidence="1 2">
    <name type="scientific">Hypoxylon rubiginosum</name>
    <dbReference type="NCBI Taxonomy" id="110542"/>
    <lineage>
        <taxon>Eukaryota</taxon>
        <taxon>Fungi</taxon>
        <taxon>Dikarya</taxon>
        <taxon>Ascomycota</taxon>
        <taxon>Pezizomycotina</taxon>
        <taxon>Sordariomycetes</taxon>
        <taxon>Xylariomycetidae</taxon>
        <taxon>Xylariales</taxon>
        <taxon>Hypoxylaceae</taxon>
        <taxon>Hypoxylon</taxon>
    </lineage>
</organism>
<accession>A0ACB9ZD74</accession>
<proteinExistence type="predicted"/>
<keyword evidence="2" id="KW-1185">Reference proteome</keyword>
<evidence type="ECO:0000313" key="1">
    <source>
        <dbReference type="EMBL" id="KAI4869487.1"/>
    </source>
</evidence>